<reference evidence="1 2" key="1">
    <citation type="submission" date="2020-02" db="EMBL/GenBank/DDBJ databases">
        <authorList>
            <person name="Ferguson B K."/>
        </authorList>
    </citation>
    <scope>NUCLEOTIDE SEQUENCE [LARGE SCALE GENOMIC DNA]</scope>
</reference>
<gene>
    <name evidence="1" type="ORF">TBRA_LOCUS502</name>
</gene>
<accession>A0A6H5HVG3</accession>
<dbReference type="Proteomes" id="UP000479190">
    <property type="component" value="Unassembled WGS sequence"/>
</dbReference>
<evidence type="ECO:0000313" key="2">
    <source>
        <dbReference type="Proteomes" id="UP000479190"/>
    </source>
</evidence>
<dbReference type="EMBL" id="CADCXV010000114">
    <property type="protein sequence ID" value="CAB0028305.1"/>
    <property type="molecule type" value="Genomic_DNA"/>
</dbReference>
<evidence type="ECO:0000313" key="1">
    <source>
        <dbReference type="EMBL" id="CAB0028305.1"/>
    </source>
</evidence>
<protein>
    <submittedName>
        <fullName evidence="1">Uncharacterized protein</fullName>
    </submittedName>
</protein>
<name>A0A6H5HVG3_9HYME</name>
<dbReference type="AlphaFoldDB" id="A0A6H5HVG3"/>
<sequence length="837" mass="94339">MTGATLPPVAVPLEPCVSCHGSIRHRYSFGSIARPCATSPRAVIHSLGCSRRAGDRVSNKNSAKPALPTFTYARCYCDTRYLSSRLCGVPKLVAAQRRRHKRKALRFSHICAVRNVSPFFLRFLFFTMTIRARDVLGGSQFWTRRWASWRGMSHIYIYISRARLEQCLLLGVASLSSRAREMQECTLCARIERATVDPAISARIRDISNGCCFFLSLASVREGVSDPEANTRCICAIYARTAVQFDVRECASRSMCIGTRIAYRYTLCVTFAQSELAAVQRCASSTGVIGGTRSSGSGNSDGAAAAMWRAGDDLVMTSRTVSCYAHGSSLNYANVLNSRVEVGCFRALLVVAREYVDSHAQVFARITIVLYFDECHLPYNKLLAILNGVIKINHIESLFGARRDSSSGSIEFLKCNDRATEKEQAKFVASTARESCPDRTGEEESEPRGATYVWPALSARPTEVDACASCDNHAFGPSCESCVYDNPAYIRCLQAREILSKLRQRRRAAVQKRKKKERRERRRYLIARCARVVIKYPTYIAYARVMKSHRRHALPLCVARFIDQSFCARAKLYARAFSRRRRRQRVHARAILHSNNNARRVRSSVKRTISRALVSERPTVRYGCTILGSCAGLDNQSCSRSNDESMFPASSSFASLRRELRLFARPRLIFFPVYAGTLYVWITRVAGSGCVRELFRRGKSRRIMGDVVIAARRIIHHTRAQASELATRTRIRIRGEMHTSAQVLLAALRTSYRRQDATRRRGQRDVHSAHHCCSESYQPRGLSYIYPHTRSLGSLALDYIFRYIDACTSRVVFVAAALSEWKRHDDDDDVVYGKLKA</sequence>
<organism evidence="1 2">
    <name type="scientific">Trichogramma brassicae</name>
    <dbReference type="NCBI Taxonomy" id="86971"/>
    <lineage>
        <taxon>Eukaryota</taxon>
        <taxon>Metazoa</taxon>
        <taxon>Ecdysozoa</taxon>
        <taxon>Arthropoda</taxon>
        <taxon>Hexapoda</taxon>
        <taxon>Insecta</taxon>
        <taxon>Pterygota</taxon>
        <taxon>Neoptera</taxon>
        <taxon>Endopterygota</taxon>
        <taxon>Hymenoptera</taxon>
        <taxon>Apocrita</taxon>
        <taxon>Proctotrupomorpha</taxon>
        <taxon>Chalcidoidea</taxon>
        <taxon>Trichogrammatidae</taxon>
        <taxon>Trichogramma</taxon>
    </lineage>
</organism>
<keyword evidence="2" id="KW-1185">Reference proteome</keyword>
<feature type="non-terminal residue" evidence="1">
    <location>
        <position position="837"/>
    </location>
</feature>
<proteinExistence type="predicted"/>